<dbReference type="OrthoDB" id="1926641at2759"/>
<gene>
    <name evidence="2" type="ORF">GOP47_0014588</name>
</gene>
<evidence type="ECO:0000256" key="1">
    <source>
        <dbReference type="SAM" id="MobiDB-lite"/>
    </source>
</evidence>
<sequence length="144" mass="15827">MASAPQMASVEEKEIYGFATKRVLPNCSSNHHVLCSKKLKLDEPPSSSPLEAEYKSDDESDQWGGSLSSAIDERLSTLQLLLPQGPKMEGDEVLRVLIEYVKELESEIKMFNSSSTDGDQSIDDSPLQRRGLCIVPLSTLAKAL</sequence>
<name>A0A9D4ULR7_ADICA</name>
<dbReference type="EMBL" id="JABFUD020000014">
    <property type="protein sequence ID" value="KAI5070245.1"/>
    <property type="molecule type" value="Genomic_DNA"/>
</dbReference>
<evidence type="ECO:0000313" key="2">
    <source>
        <dbReference type="EMBL" id="KAI5070245.1"/>
    </source>
</evidence>
<keyword evidence="3" id="KW-1185">Reference proteome</keyword>
<reference evidence="2" key="1">
    <citation type="submission" date="2021-01" db="EMBL/GenBank/DDBJ databases">
        <title>Adiantum capillus-veneris genome.</title>
        <authorList>
            <person name="Fang Y."/>
            <person name="Liao Q."/>
        </authorList>
    </citation>
    <scope>NUCLEOTIDE SEQUENCE</scope>
    <source>
        <strain evidence="2">H3</strain>
        <tissue evidence="2">Leaf</tissue>
    </source>
</reference>
<accession>A0A9D4ULR7</accession>
<comment type="caution">
    <text evidence="2">The sequence shown here is derived from an EMBL/GenBank/DDBJ whole genome shotgun (WGS) entry which is preliminary data.</text>
</comment>
<dbReference type="CDD" id="cd11393">
    <property type="entry name" value="bHLH_AtbHLH_like"/>
    <property type="match status" value="1"/>
</dbReference>
<dbReference type="Proteomes" id="UP000886520">
    <property type="component" value="Chromosome 14"/>
</dbReference>
<dbReference type="AlphaFoldDB" id="A0A9D4ULR7"/>
<feature type="region of interest" description="Disordered" evidence="1">
    <location>
        <begin position="38"/>
        <end position="66"/>
    </location>
</feature>
<protein>
    <recommendedName>
        <fullName evidence="4">BHLH domain-containing protein</fullName>
    </recommendedName>
</protein>
<dbReference type="InterPro" id="IPR045239">
    <property type="entry name" value="bHLH95_bHLH"/>
</dbReference>
<evidence type="ECO:0000313" key="3">
    <source>
        <dbReference type="Proteomes" id="UP000886520"/>
    </source>
</evidence>
<organism evidence="2 3">
    <name type="scientific">Adiantum capillus-veneris</name>
    <name type="common">Maidenhair fern</name>
    <dbReference type="NCBI Taxonomy" id="13818"/>
    <lineage>
        <taxon>Eukaryota</taxon>
        <taxon>Viridiplantae</taxon>
        <taxon>Streptophyta</taxon>
        <taxon>Embryophyta</taxon>
        <taxon>Tracheophyta</taxon>
        <taxon>Polypodiopsida</taxon>
        <taxon>Polypodiidae</taxon>
        <taxon>Polypodiales</taxon>
        <taxon>Pteridineae</taxon>
        <taxon>Pteridaceae</taxon>
        <taxon>Vittarioideae</taxon>
        <taxon>Adiantum</taxon>
    </lineage>
</organism>
<proteinExistence type="predicted"/>
<evidence type="ECO:0008006" key="4">
    <source>
        <dbReference type="Google" id="ProtNLM"/>
    </source>
</evidence>